<reference evidence="1 2" key="1">
    <citation type="submission" date="2019-08" db="EMBL/GenBank/DDBJ databases">
        <title>In-depth cultivation of the pig gut microbiome towards novel bacterial diversity and tailored functional studies.</title>
        <authorList>
            <person name="Wylensek D."/>
            <person name="Hitch T.C.A."/>
            <person name="Clavel T."/>
        </authorList>
    </citation>
    <scope>NUCLEOTIDE SEQUENCE [LARGE SCALE GENOMIC DNA]</scope>
    <source>
        <strain evidence="2">WCA-380-WT-3B3</strain>
    </source>
</reference>
<evidence type="ECO:0000313" key="1">
    <source>
        <dbReference type="EMBL" id="MSV24453.1"/>
    </source>
</evidence>
<sequence>MSGYKIKPWEELTITDDYMFKLVMRHKRFCKRLIEKILNIRIKDIHYLEEEKSFKFKYDSKGIRLDVYVEGDDTIYDIEMQVRNYGDQELAYRSRYYQSMIDMDSLARGALYKELRPSIIIFLCPFALFDKERHIYTFRNICREDKTLELHDGATKIFLSSQGRANDVAPDVKAFLDYMNGLPAADDFIKEIDACINETKTNHEERVSYMTYEMKMREAHDDGRAEGRAEGERNMEITIVKRMLLKHKTLNEIIDAVDWPKERLISFAKENGLPFSE</sequence>
<comment type="caution">
    <text evidence="1">The sequence shown here is derived from an EMBL/GenBank/DDBJ whole genome shotgun (WGS) entry which is preliminary data.</text>
</comment>
<accession>A0A6I2UQI8</accession>
<proteinExistence type="predicted"/>
<protein>
    <submittedName>
        <fullName evidence="1">Rpn family recombination-promoting nuclease/putative transposase</fullName>
    </submittedName>
</protein>
<gene>
    <name evidence="1" type="ORF">FYJ78_04480</name>
</gene>
<dbReference type="RefSeq" id="WP_154620229.1">
    <property type="nucleotide sequence ID" value="NZ_VUNL01000004.1"/>
</dbReference>
<dbReference type="AlphaFoldDB" id="A0A6I2UQI8"/>
<dbReference type="EMBL" id="VUNL01000004">
    <property type="protein sequence ID" value="MSV24453.1"/>
    <property type="molecule type" value="Genomic_DNA"/>
</dbReference>
<dbReference type="Proteomes" id="UP000430222">
    <property type="component" value="Unassembled WGS sequence"/>
</dbReference>
<name>A0A6I2UQI8_9FIRM</name>
<keyword evidence="2" id="KW-1185">Reference proteome</keyword>
<dbReference type="InterPro" id="IPR010106">
    <property type="entry name" value="RpnA"/>
</dbReference>
<dbReference type="NCBIfam" id="TIGR01784">
    <property type="entry name" value="T_den_put_tspse"/>
    <property type="match status" value="1"/>
</dbReference>
<organism evidence="1 2">
    <name type="scientific">Selenomonas montiformis</name>
    <dbReference type="NCBI Taxonomy" id="2652285"/>
    <lineage>
        <taxon>Bacteria</taxon>
        <taxon>Bacillati</taxon>
        <taxon>Bacillota</taxon>
        <taxon>Negativicutes</taxon>
        <taxon>Selenomonadales</taxon>
        <taxon>Selenomonadaceae</taxon>
        <taxon>Selenomonas</taxon>
    </lineage>
</organism>
<dbReference type="Pfam" id="PF12784">
    <property type="entry name" value="PDDEXK_2"/>
    <property type="match status" value="1"/>
</dbReference>
<evidence type="ECO:0000313" key="2">
    <source>
        <dbReference type="Proteomes" id="UP000430222"/>
    </source>
</evidence>